<dbReference type="GeneID" id="91487094"/>
<dbReference type="HOGENOM" id="CLU_000445_81_0_11"/>
<keyword evidence="6" id="KW-1185">Reference proteome</keyword>
<dbReference type="PANTHER" id="PTHR46796:SF13">
    <property type="entry name" value="HTH-TYPE TRANSCRIPTIONAL ACTIVATOR RHAS"/>
    <property type="match status" value="1"/>
</dbReference>
<evidence type="ECO:0000259" key="4">
    <source>
        <dbReference type="PROSITE" id="PS01124"/>
    </source>
</evidence>
<dbReference type="PRINTS" id="PR00032">
    <property type="entry name" value="HTHARAC"/>
</dbReference>
<dbReference type="Pfam" id="PF12833">
    <property type="entry name" value="HTH_18"/>
    <property type="match status" value="1"/>
</dbReference>
<dbReference type="PANTHER" id="PTHR46796">
    <property type="entry name" value="HTH-TYPE TRANSCRIPTIONAL ACTIVATOR RHAS-RELATED"/>
    <property type="match status" value="1"/>
</dbReference>
<dbReference type="SMART" id="SM00342">
    <property type="entry name" value="HTH_ARAC"/>
    <property type="match status" value="1"/>
</dbReference>
<dbReference type="InterPro" id="IPR009057">
    <property type="entry name" value="Homeodomain-like_sf"/>
</dbReference>
<dbReference type="STRING" id="446468.Ndas_4554"/>
<organism evidence="5 6">
    <name type="scientific">Nocardiopsis dassonvillei (strain ATCC 23218 / DSM 43111 / CIP 107115 / JCM 7437 / KCTC 9190 / NBRC 14626 / NCTC 10488 / NRRL B-5397 / IMRU 509)</name>
    <name type="common">Actinomadura dassonvillei</name>
    <dbReference type="NCBI Taxonomy" id="446468"/>
    <lineage>
        <taxon>Bacteria</taxon>
        <taxon>Bacillati</taxon>
        <taxon>Actinomycetota</taxon>
        <taxon>Actinomycetes</taxon>
        <taxon>Streptosporangiales</taxon>
        <taxon>Nocardiopsidaceae</taxon>
        <taxon>Nocardiopsis</taxon>
    </lineage>
</organism>
<dbReference type="GO" id="GO:0043565">
    <property type="term" value="F:sequence-specific DNA binding"/>
    <property type="evidence" value="ECO:0007669"/>
    <property type="project" value="InterPro"/>
</dbReference>
<sequence>MDPLSDMLSGIRSAGASVSQASLEPPWTIRFTGGAPLTMLTVISGGGSVVMSDGTALAISAGDTALVRGPDPFHLADSPASPRRPHRDHEIDCLDPDAGGGPVSAHPVGLPRLDGLRDGGPGGGLPTGLPDGGLPDGAPEGATTLLVAAYRATRSRHERLLRTLPRTLVLTEDAESVFWLEAARDALSRRHLPGGQALVDRVVDMGLVCSLACWFEQEGADAPAWYRGAVDPVTGPALEAVHRRPHEPWTVGALAARAGVSRALFAKRFTEVVGQSPLGYLTEWRMYTAEELLSDPDLSVAKVAGAVGYADPSSFSTAFKRLRGLSPREFRLRNLLPETGTAPGTGAGSSP</sequence>
<keyword evidence="3" id="KW-0804">Transcription</keyword>
<keyword evidence="1" id="KW-0805">Transcription regulation</keyword>
<evidence type="ECO:0000256" key="1">
    <source>
        <dbReference type="ARBA" id="ARBA00023015"/>
    </source>
</evidence>
<dbReference type="EMBL" id="CP002040">
    <property type="protein sequence ID" value="ADH69941.1"/>
    <property type="molecule type" value="Genomic_DNA"/>
</dbReference>
<keyword evidence="2" id="KW-0238">DNA-binding</keyword>
<dbReference type="InterPro" id="IPR020449">
    <property type="entry name" value="Tscrpt_reg_AraC-type_HTH"/>
</dbReference>
<dbReference type="InterPro" id="IPR050204">
    <property type="entry name" value="AraC_XylS_family_regulators"/>
</dbReference>
<proteinExistence type="predicted"/>
<name>D7AY63_NOCDD</name>
<dbReference type="AlphaFoldDB" id="D7AY63"/>
<evidence type="ECO:0000313" key="5">
    <source>
        <dbReference type="EMBL" id="ADH69941.1"/>
    </source>
</evidence>
<evidence type="ECO:0000256" key="2">
    <source>
        <dbReference type="ARBA" id="ARBA00023125"/>
    </source>
</evidence>
<evidence type="ECO:0000313" key="6">
    <source>
        <dbReference type="Proteomes" id="UP000002219"/>
    </source>
</evidence>
<dbReference type="InterPro" id="IPR018060">
    <property type="entry name" value="HTH_AraC"/>
</dbReference>
<dbReference type="PROSITE" id="PS01124">
    <property type="entry name" value="HTH_ARAC_FAMILY_2"/>
    <property type="match status" value="1"/>
</dbReference>
<dbReference type="eggNOG" id="COG2207">
    <property type="taxonomic scope" value="Bacteria"/>
</dbReference>
<dbReference type="Pfam" id="PF12852">
    <property type="entry name" value="Cupin_6"/>
    <property type="match status" value="1"/>
</dbReference>
<dbReference type="Proteomes" id="UP000002219">
    <property type="component" value="Chromosome 1"/>
</dbReference>
<gene>
    <name evidence="5" type="ordered locus">Ndas_4554</name>
</gene>
<dbReference type="Gene3D" id="1.10.10.60">
    <property type="entry name" value="Homeodomain-like"/>
    <property type="match status" value="2"/>
</dbReference>
<dbReference type="KEGG" id="nda:Ndas_4554"/>
<dbReference type="GO" id="GO:0003700">
    <property type="term" value="F:DNA-binding transcription factor activity"/>
    <property type="evidence" value="ECO:0007669"/>
    <property type="project" value="InterPro"/>
</dbReference>
<dbReference type="SUPFAM" id="SSF46689">
    <property type="entry name" value="Homeodomain-like"/>
    <property type="match status" value="2"/>
</dbReference>
<evidence type="ECO:0000256" key="3">
    <source>
        <dbReference type="ARBA" id="ARBA00023163"/>
    </source>
</evidence>
<accession>D7AY63</accession>
<reference evidence="5 6" key="1">
    <citation type="journal article" date="2010" name="Stand. Genomic Sci.">
        <title>Complete genome sequence of Nocardiopsis dassonvillei type strain (IMRU 509).</title>
        <authorList>
            <person name="Sun H."/>
            <person name="Lapidus A."/>
            <person name="Nolan M."/>
            <person name="Lucas S."/>
            <person name="Del Rio T.G."/>
            <person name="Tice H."/>
            <person name="Cheng J.F."/>
            <person name="Tapia R."/>
            <person name="Han C."/>
            <person name="Goodwin L."/>
            <person name="Pitluck S."/>
            <person name="Pagani I."/>
            <person name="Ivanova N."/>
            <person name="Mavromatis K."/>
            <person name="Mikhailova N."/>
            <person name="Pati A."/>
            <person name="Chen A."/>
            <person name="Palaniappan K."/>
            <person name="Land M."/>
            <person name="Hauser L."/>
            <person name="Chang Y.J."/>
            <person name="Jeffries C.D."/>
            <person name="Djao O.D."/>
            <person name="Rohde M."/>
            <person name="Sikorski J."/>
            <person name="Goker M."/>
            <person name="Woyke T."/>
            <person name="Bristow J."/>
            <person name="Eisen J.A."/>
            <person name="Markowitz V."/>
            <person name="Hugenholtz P."/>
            <person name="Kyrpides N.C."/>
            <person name="Klenk H.P."/>
        </authorList>
    </citation>
    <scope>NUCLEOTIDE SEQUENCE [LARGE SCALE GENOMIC DNA]</scope>
    <source>
        <strain evidence="6">ATCC 23218 / DSM 43111 / CIP 107115 / JCM 7437 / KCTC 9190 / NBRC 14626 / NCTC 10488 / NRRL B-5397 / IMRU 509</strain>
    </source>
</reference>
<protein>
    <submittedName>
        <fullName evidence="5">Transcriptional regulator, AraC family</fullName>
    </submittedName>
</protein>
<dbReference type="InterPro" id="IPR032783">
    <property type="entry name" value="AraC_lig"/>
</dbReference>
<feature type="domain" description="HTH araC/xylS-type" evidence="4">
    <location>
        <begin position="235"/>
        <end position="333"/>
    </location>
</feature>
<dbReference type="RefSeq" id="WP_013155548.1">
    <property type="nucleotide sequence ID" value="NC_014210.1"/>
</dbReference>